<dbReference type="Gene3D" id="3.30.450.40">
    <property type="match status" value="1"/>
</dbReference>
<dbReference type="AlphaFoldDB" id="A0A2U8FVQ5"/>
<dbReference type="GO" id="GO:0052621">
    <property type="term" value="F:diguanylate cyclase activity"/>
    <property type="evidence" value="ECO:0007669"/>
    <property type="project" value="UniProtKB-EC"/>
</dbReference>
<proteinExistence type="predicted"/>
<dbReference type="GO" id="GO:0043709">
    <property type="term" value="P:cell adhesion involved in single-species biofilm formation"/>
    <property type="evidence" value="ECO:0007669"/>
    <property type="project" value="TreeGrafter"/>
</dbReference>
<evidence type="ECO:0000313" key="4">
    <source>
        <dbReference type="Proteomes" id="UP000244892"/>
    </source>
</evidence>
<dbReference type="CDD" id="cd01949">
    <property type="entry name" value="GGDEF"/>
    <property type="match status" value="1"/>
</dbReference>
<keyword evidence="4" id="KW-1185">Reference proteome</keyword>
<dbReference type="InterPro" id="IPR003018">
    <property type="entry name" value="GAF"/>
</dbReference>
<dbReference type="InterPro" id="IPR029787">
    <property type="entry name" value="Nucleotide_cyclase"/>
</dbReference>
<dbReference type="EC" id="2.7.7.65" evidence="1"/>
<dbReference type="SMART" id="SM00065">
    <property type="entry name" value="GAF"/>
    <property type="match status" value="1"/>
</dbReference>
<dbReference type="InterPro" id="IPR000160">
    <property type="entry name" value="GGDEF_dom"/>
</dbReference>
<gene>
    <name evidence="3" type="ORF">DEH84_16710</name>
</gene>
<dbReference type="GO" id="GO:0005886">
    <property type="term" value="C:plasma membrane"/>
    <property type="evidence" value="ECO:0007669"/>
    <property type="project" value="TreeGrafter"/>
</dbReference>
<dbReference type="GO" id="GO:1902201">
    <property type="term" value="P:negative regulation of bacterial-type flagellum-dependent cell motility"/>
    <property type="evidence" value="ECO:0007669"/>
    <property type="project" value="TreeGrafter"/>
</dbReference>
<dbReference type="InterPro" id="IPR050469">
    <property type="entry name" value="Diguanylate_Cyclase"/>
</dbReference>
<dbReference type="PANTHER" id="PTHR45138">
    <property type="entry name" value="REGULATORY COMPONENTS OF SENSORY TRANSDUCTION SYSTEM"/>
    <property type="match status" value="1"/>
</dbReference>
<dbReference type="Pfam" id="PF00990">
    <property type="entry name" value="GGDEF"/>
    <property type="match status" value="1"/>
</dbReference>
<dbReference type="RefSeq" id="WP_109037982.1">
    <property type="nucleotide sequence ID" value="NZ_CP029210.1"/>
</dbReference>
<dbReference type="KEGG" id="aon:DEH84_16710"/>
<reference evidence="3 4" key="1">
    <citation type="submission" date="2018-05" db="EMBL/GenBank/DDBJ databases">
        <title>complete genome sequence of Aquabacterium olei NBRC 110486.</title>
        <authorList>
            <person name="Tang B."/>
            <person name="Chang J."/>
            <person name="Zhang L."/>
            <person name="Yang H."/>
        </authorList>
    </citation>
    <scope>NUCLEOTIDE SEQUENCE [LARGE SCALE GENOMIC DNA]</scope>
    <source>
        <strain evidence="3 4">NBRC 110486</strain>
    </source>
</reference>
<dbReference type="PANTHER" id="PTHR45138:SF24">
    <property type="entry name" value="DIGUANYLATE CYCLASE DGCC-RELATED"/>
    <property type="match status" value="1"/>
</dbReference>
<dbReference type="SUPFAM" id="SSF55781">
    <property type="entry name" value="GAF domain-like"/>
    <property type="match status" value="1"/>
</dbReference>
<dbReference type="SMART" id="SM00267">
    <property type="entry name" value="GGDEF"/>
    <property type="match status" value="1"/>
</dbReference>
<dbReference type="FunFam" id="3.30.70.270:FF:000001">
    <property type="entry name" value="Diguanylate cyclase domain protein"/>
    <property type="match status" value="1"/>
</dbReference>
<dbReference type="EMBL" id="CP029210">
    <property type="protein sequence ID" value="AWI54878.1"/>
    <property type="molecule type" value="Genomic_DNA"/>
</dbReference>
<evidence type="ECO:0000256" key="1">
    <source>
        <dbReference type="ARBA" id="ARBA00012528"/>
    </source>
</evidence>
<dbReference type="PROSITE" id="PS50887">
    <property type="entry name" value="GGDEF"/>
    <property type="match status" value="1"/>
</dbReference>
<dbReference type="NCBIfam" id="TIGR00254">
    <property type="entry name" value="GGDEF"/>
    <property type="match status" value="1"/>
</dbReference>
<accession>A0A2U8FVQ5</accession>
<dbReference type="Proteomes" id="UP000244892">
    <property type="component" value="Chromosome"/>
</dbReference>
<evidence type="ECO:0000313" key="3">
    <source>
        <dbReference type="EMBL" id="AWI54878.1"/>
    </source>
</evidence>
<name>A0A2U8FVQ5_9BURK</name>
<dbReference type="SUPFAM" id="SSF55073">
    <property type="entry name" value="Nucleotide cyclase"/>
    <property type="match status" value="1"/>
</dbReference>
<evidence type="ECO:0000259" key="2">
    <source>
        <dbReference type="PROSITE" id="PS50887"/>
    </source>
</evidence>
<dbReference type="InterPro" id="IPR029016">
    <property type="entry name" value="GAF-like_dom_sf"/>
</dbReference>
<organism evidence="3 4">
    <name type="scientific">Aquabacterium olei</name>
    <dbReference type="NCBI Taxonomy" id="1296669"/>
    <lineage>
        <taxon>Bacteria</taxon>
        <taxon>Pseudomonadati</taxon>
        <taxon>Pseudomonadota</taxon>
        <taxon>Betaproteobacteria</taxon>
        <taxon>Burkholderiales</taxon>
        <taxon>Aquabacterium</taxon>
    </lineage>
</organism>
<dbReference type="Gene3D" id="3.30.70.270">
    <property type="match status" value="1"/>
</dbReference>
<dbReference type="InterPro" id="IPR043128">
    <property type="entry name" value="Rev_trsase/Diguanyl_cyclase"/>
</dbReference>
<dbReference type="OrthoDB" id="9803824at2"/>
<sequence>MPSIPLDTALSPDEAERLDALHDHAILDTPPAPDFDALARLAAHACGTPVAAIGLLDRDRLWFKARVGVAHAALPLEASLADDTARALGGLLCVPDLTEDPRFRDHPVRQMLPDWHFYAGAPIEDEAGHVLGVICVAAPEARGLEAGQRQALTDIARLSWHAIDAHAQRRTLARQAITDPLTGLANRAHFDQALTVELAHAMRRGEPFTVLVMDLDGFKEVNDGFGHAAGVEVLRAVAERIQAQVRTGDVVARFGVDEFGVVMRHGGRDDAQVLARRIVRAVANPIALSSGDTVGVGISVGIAAYDDDVDSPRTLLAQADQALFEAKRENEKRWKLFIGIR</sequence>
<feature type="domain" description="GGDEF" evidence="2">
    <location>
        <begin position="206"/>
        <end position="339"/>
    </location>
</feature>
<protein>
    <recommendedName>
        <fullName evidence="1">diguanylate cyclase</fullName>
        <ecNumber evidence="1">2.7.7.65</ecNumber>
    </recommendedName>
</protein>